<dbReference type="Proteomes" id="UP001592582">
    <property type="component" value="Unassembled WGS sequence"/>
</dbReference>
<dbReference type="Pfam" id="PF01557">
    <property type="entry name" value="FAA_hydrolase"/>
    <property type="match status" value="1"/>
</dbReference>
<evidence type="ECO:0000313" key="4">
    <source>
        <dbReference type="Proteomes" id="UP001592582"/>
    </source>
</evidence>
<feature type="domain" description="Fumarylacetoacetase-like C-terminal" evidence="2">
    <location>
        <begin position="95"/>
        <end position="266"/>
    </location>
</feature>
<keyword evidence="4" id="KW-1185">Reference proteome</keyword>
<evidence type="ECO:0000256" key="1">
    <source>
        <dbReference type="ARBA" id="ARBA00023239"/>
    </source>
</evidence>
<sequence>METRTTPLPVGAMLALTRLTAARAEHRPCAPVRTLLPPGDVDAAYAVQSAWTARQVAAGARVVGRKVGLTNPAVQAQLGVDQPDFGVLLDSMDCPPGVAVDITRTLQPKIEAEIAFILGRDLTGSTIGPAEAAAATAHIAPALEIVDSRITDWDIGITDTVADNASSGLFTLGAERRRLDRALDLPLCRMTLRRGWELVSEGSGAACMGDPLNALAWLAGTARDHGSPLRAGDIVLSGALGPMVPVGPGDHFHAEISGVGTVSARFTGGEA</sequence>
<dbReference type="SUPFAM" id="SSF56529">
    <property type="entry name" value="FAH"/>
    <property type="match status" value="1"/>
</dbReference>
<dbReference type="PANTHER" id="PTHR30143:SF0">
    <property type="entry name" value="2-KETO-4-PENTENOATE HYDRATASE"/>
    <property type="match status" value="1"/>
</dbReference>
<dbReference type="PANTHER" id="PTHR30143">
    <property type="entry name" value="ACID HYDRATASE"/>
    <property type="match status" value="1"/>
</dbReference>
<protein>
    <submittedName>
        <fullName evidence="3">2-keto-4-pentenoate hydratase</fullName>
    </submittedName>
</protein>
<dbReference type="InterPro" id="IPR036663">
    <property type="entry name" value="Fumarylacetoacetase_C_sf"/>
</dbReference>
<comment type="caution">
    <text evidence="3">The sequence shown here is derived from an EMBL/GenBank/DDBJ whole genome shotgun (WGS) entry which is preliminary data.</text>
</comment>
<accession>A0ABV6VDW0</accession>
<name>A0ABV6VDW0_9ACTN</name>
<keyword evidence="1" id="KW-0456">Lyase</keyword>
<dbReference type="InterPro" id="IPR050772">
    <property type="entry name" value="Hydratase-Decarb/MhpD_sf"/>
</dbReference>
<dbReference type="Gene3D" id="3.90.850.10">
    <property type="entry name" value="Fumarylacetoacetase-like, C-terminal domain"/>
    <property type="match status" value="1"/>
</dbReference>
<organism evidence="3 4">
    <name type="scientific">Streptacidiphilus alkalitolerans</name>
    <dbReference type="NCBI Taxonomy" id="3342712"/>
    <lineage>
        <taxon>Bacteria</taxon>
        <taxon>Bacillati</taxon>
        <taxon>Actinomycetota</taxon>
        <taxon>Actinomycetes</taxon>
        <taxon>Kitasatosporales</taxon>
        <taxon>Streptomycetaceae</taxon>
        <taxon>Streptacidiphilus</taxon>
    </lineage>
</organism>
<proteinExistence type="predicted"/>
<gene>
    <name evidence="3" type="ORF">ACEZDG_21680</name>
</gene>
<evidence type="ECO:0000259" key="2">
    <source>
        <dbReference type="Pfam" id="PF01557"/>
    </source>
</evidence>
<evidence type="ECO:0000313" key="3">
    <source>
        <dbReference type="EMBL" id="MFC1411878.1"/>
    </source>
</evidence>
<dbReference type="RefSeq" id="WP_380512102.1">
    <property type="nucleotide sequence ID" value="NZ_JBHEZX010000009.1"/>
</dbReference>
<reference evidence="3 4" key="1">
    <citation type="submission" date="2024-09" db="EMBL/GenBank/DDBJ databases">
        <authorList>
            <person name="Lee S.D."/>
        </authorList>
    </citation>
    <scope>NUCLEOTIDE SEQUENCE [LARGE SCALE GENOMIC DNA]</scope>
    <source>
        <strain evidence="3 4">N1-1</strain>
    </source>
</reference>
<dbReference type="EMBL" id="JBHEZX010000009">
    <property type="protein sequence ID" value="MFC1411878.1"/>
    <property type="molecule type" value="Genomic_DNA"/>
</dbReference>
<dbReference type="InterPro" id="IPR011234">
    <property type="entry name" value="Fumarylacetoacetase-like_C"/>
</dbReference>